<feature type="transmembrane region" description="Helical" evidence="5">
    <location>
        <begin position="41"/>
        <end position="61"/>
    </location>
</feature>
<dbReference type="Gene3D" id="1.10.357.140">
    <property type="entry name" value="UbiA prenyltransferase"/>
    <property type="match status" value="1"/>
</dbReference>
<dbReference type="InterPro" id="IPR044878">
    <property type="entry name" value="UbiA_sf"/>
</dbReference>
<evidence type="ECO:0000256" key="5">
    <source>
        <dbReference type="SAM" id="Phobius"/>
    </source>
</evidence>
<evidence type="ECO:0000313" key="6">
    <source>
        <dbReference type="EMBL" id="BFP45164.1"/>
    </source>
</evidence>
<accession>A0AB33JV45</accession>
<dbReference type="GO" id="GO:0016020">
    <property type="term" value="C:membrane"/>
    <property type="evidence" value="ECO:0007669"/>
    <property type="project" value="UniProtKB-SubCell"/>
</dbReference>
<evidence type="ECO:0000256" key="3">
    <source>
        <dbReference type="ARBA" id="ARBA00022989"/>
    </source>
</evidence>
<feature type="transmembrane region" description="Helical" evidence="5">
    <location>
        <begin position="260"/>
        <end position="280"/>
    </location>
</feature>
<dbReference type="AlphaFoldDB" id="A0AB33JV45"/>
<sequence>MQTLAAPGQAAIALVRASHAPPTFAVTGVVAALAVGSGHDAPGAVLVVLAVLTGQLSIGWCNDLVDHRRDAATGRRDKPLVSGAVGRRTVVRAAGGALALCVLLSFANGRVAGPVHLAAVAAAWTYNLGVKRTVLSWLPYAVGFGLLPAFVTLALPGRPWPPLWAVAAGALLGTGAHAANVLPDIEDDLGTGVRGLPQRLGPLGARTLAAATLATASAVLVLGPPGPVGVTGWAGLLVTGALAFAVVLPPRSGPDSRLPFHAALGLAALDVALLLARGVALA</sequence>
<dbReference type="GO" id="GO:0016765">
    <property type="term" value="F:transferase activity, transferring alkyl or aryl (other than methyl) groups"/>
    <property type="evidence" value="ECO:0007669"/>
    <property type="project" value="InterPro"/>
</dbReference>
<keyword evidence="3 5" id="KW-1133">Transmembrane helix</keyword>
<proteinExistence type="predicted"/>
<feature type="transmembrane region" description="Helical" evidence="5">
    <location>
        <begin position="163"/>
        <end position="182"/>
    </location>
</feature>
<dbReference type="Pfam" id="PF01040">
    <property type="entry name" value="UbiA"/>
    <property type="match status" value="1"/>
</dbReference>
<protein>
    <submittedName>
        <fullName evidence="6">UbiA family prenyltransferase</fullName>
    </submittedName>
</protein>
<gene>
    <name evidence="6" type="ORF">KCMC57_15320</name>
</gene>
<dbReference type="RefSeq" id="WP_407987691.1">
    <property type="nucleotide sequence ID" value="NZ_AP035881.2"/>
</dbReference>
<evidence type="ECO:0000256" key="1">
    <source>
        <dbReference type="ARBA" id="ARBA00004141"/>
    </source>
</evidence>
<dbReference type="InterPro" id="IPR000537">
    <property type="entry name" value="UbiA_prenyltransferase"/>
</dbReference>
<reference evidence="6" key="1">
    <citation type="submission" date="2024-07" db="EMBL/GenBank/DDBJ databases">
        <title>Complete genome sequences of cellulolytic bacteria, Kitasatospora sp. CMC57 and Streptomyces sp. CMC78, isolated from Japanese agricultural soil.</title>
        <authorList>
            <person name="Hashimoto T."/>
            <person name="Ito M."/>
            <person name="Iwamoto M."/>
            <person name="Fukahori D."/>
            <person name="Shoda T."/>
            <person name="Sakoda M."/>
            <person name="Morohoshi T."/>
            <person name="Mitsuboshi M."/>
            <person name="Nishizawa T."/>
        </authorList>
    </citation>
    <scope>NUCLEOTIDE SEQUENCE</scope>
    <source>
        <strain evidence="6">CMC57</strain>
    </source>
</reference>
<comment type="subcellular location">
    <subcellularLocation>
        <location evidence="1">Membrane</location>
        <topology evidence="1">Multi-pass membrane protein</topology>
    </subcellularLocation>
</comment>
<evidence type="ECO:0000256" key="4">
    <source>
        <dbReference type="ARBA" id="ARBA00023136"/>
    </source>
</evidence>
<name>A0AB33JV45_9ACTN</name>
<feature type="transmembrane region" description="Helical" evidence="5">
    <location>
        <begin position="137"/>
        <end position="157"/>
    </location>
</feature>
<keyword evidence="2 5" id="KW-0812">Transmembrane</keyword>
<feature type="transmembrane region" description="Helical" evidence="5">
    <location>
        <begin position="203"/>
        <end position="222"/>
    </location>
</feature>
<feature type="transmembrane region" description="Helical" evidence="5">
    <location>
        <begin position="89"/>
        <end position="107"/>
    </location>
</feature>
<dbReference type="EMBL" id="AP035881">
    <property type="protein sequence ID" value="BFP45164.1"/>
    <property type="molecule type" value="Genomic_DNA"/>
</dbReference>
<organism evidence="6">
    <name type="scientific">Kitasatospora sp. CMC57</name>
    <dbReference type="NCBI Taxonomy" id="3231513"/>
    <lineage>
        <taxon>Bacteria</taxon>
        <taxon>Bacillati</taxon>
        <taxon>Actinomycetota</taxon>
        <taxon>Actinomycetes</taxon>
        <taxon>Kitasatosporales</taxon>
        <taxon>Streptomycetaceae</taxon>
        <taxon>Kitasatospora</taxon>
    </lineage>
</organism>
<feature type="transmembrane region" description="Helical" evidence="5">
    <location>
        <begin position="228"/>
        <end position="248"/>
    </location>
</feature>
<dbReference type="CDD" id="cd13956">
    <property type="entry name" value="PT_UbiA"/>
    <property type="match status" value="1"/>
</dbReference>
<keyword evidence="4 5" id="KW-0472">Membrane</keyword>
<evidence type="ECO:0000256" key="2">
    <source>
        <dbReference type="ARBA" id="ARBA00022692"/>
    </source>
</evidence>